<dbReference type="Pfam" id="PF01050">
    <property type="entry name" value="MannoseP_isomer"/>
    <property type="match status" value="1"/>
</dbReference>
<dbReference type="RefSeq" id="WP_092792820.1">
    <property type="nucleotide sequence ID" value="NZ_FOPC01000010.1"/>
</dbReference>
<dbReference type="EMBL" id="FOPC01000010">
    <property type="protein sequence ID" value="SFG91091.1"/>
    <property type="molecule type" value="Genomic_DNA"/>
</dbReference>
<dbReference type="Proteomes" id="UP000199642">
    <property type="component" value="Unassembled WGS sequence"/>
</dbReference>
<name>A0A1I2VV61_9BACT</name>
<dbReference type="STRING" id="435880.SAMN04487988_11070"/>
<protein>
    <submittedName>
        <fullName evidence="2">Mannose-6-phosphate isomerase, type 2</fullName>
    </submittedName>
</protein>
<proteinExistence type="predicted"/>
<accession>A0A1I2VV61</accession>
<evidence type="ECO:0000313" key="2">
    <source>
        <dbReference type="EMBL" id="SFG91091.1"/>
    </source>
</evidence>
<reference evidence="3" key="1">
    <citation type="submission" date="2016-10" db="EMBL/GenBank/DDBJ databases">
        <authorList>
            <person name="Varghese N."/>
            <person name="Submissions S."/>
        </authorList>
    </citation>
    <scope>NUCLEOTIDE SEQUENCE [LARGE SCALE GENOMIC DNA]</scope>
    <source>
        <strain evidence="3">DSM 19315</strain>
    </source>
</reference>
<dbReference type="GO" id="GO:0005976">
    <property type="term" value="P:polysaccharide metabolic process"/>
    <property type="evidence" value="ECO:0007669"/>
    <property type="project" value="InterPro"/>
</dbReference>
<sequence>MILSNINAQNTKVEVSKLVEEYLTDLGLKVHDLDFSRPWGGFFVIEENQIKKFKELFFDEVTLTEKQYEMKLSPKILVVSPAARLSWQYHHRRAELWKLIAGEAGIVRSQTDEQGDTQLMKTGKTVSLSQGERHRLVGLDTWGVVAEIWMHTDPNQPSDESDIVRVSDDYSRK</sequence>
<feature type="domain" description="Mannose-6-phosphate isomerase type II C-terminal" evidence="1">
    <location>
        <begin position="74"/>
        <end position="167"/>
    </location>
</feature>
<dbReference type="GO" id="GO:0016853">
    <property type="term" value="F:isomerase activity"/>
    <property type="evidence" value="ECO:0007669"/>
    <property type="project" value="UniProtKB-KW"/>
</dbReference>
<dbReference type="AlphaFoldDB" id="A0A1I2VV61"/>
<gene>
    <name evidence="2" type="ORF">SAMN04487988_11070</name>
</gene>
<keyword evidence="2" id="KW-0413">Isomerase</keyword>
<dbReference type="GO" id="GO:0016779">
    <property type="term" value="F:nucleotidyltransferase activity"/>
    <property type="evidence" value="ECO:0007669"/>
    <property type="project" value="InterPro"/>
</dbReference>
<evidence type="ECO:0000259" key="1">
    <source>
        <dbReference type="Pfam" id="PF01050"/>
    </source>
</evidence>
<dbReference type="InterPro" id="IPR011051">
    <property type="entry name" value="RmlC_Cupin_sf"/>
</dbReference>
<evidence type="ECO:0000313" key="3">
    <source>
        <dbReference type="Proteomes" id="UP000199642"/>
    </source>
</evidence>
<keyword evidence="3" id="KW-1185">Reference proteome</keyword>
<dbReference type="InterPro" id="IPR001538">
    <property type="entry name" value="Man6P_isomerase-2_C"/>
</dbReference>
<organism evidence="2 3">
    <name type="scientific">Algoriphagus hitonicola</name>
    <dbReference type="NCBI Taxonomy" id="435880"/>
    <lineage>
        <taxon>Bacteria</taxon>
        <taxon>Pseudomonadati</taxon>
        <taxon>Bacteroidota</taxon>
        <taxon>Cytophagia</taxon>
        <taxon>Cytophagales</taxon>
        <taxon>Cyclobacteriaceae</taxon>
        <taxon>Algoriphagus</taxon>
    </lineage>
</organism>
<dbReference type="SUPFAM" id="SSF51182">
    <property type="entry name" value="RmlC-like cupins"/>
    <property type="match status" value="1"/>
</dbReference>
<dbReference type="OrthoDB" id="9806359at2"/>